<dbReference type="EMBL" id="CP027541">
    <property type="protein sequence ID" value="AWT54184.1"/>
    <property type="molecule type" value="Genomic_DNA"/>
</dbReference>
<dbReference type="AlphaFoldDB" id="A0A2U9PR26"/>
<gene>
    <name evidence="2" type="ORF">D806_032120</name>
</gene>
<evidence type="ECO:0000313" key="2">
    <source>
        <dbReference type="EMBL" id="AWT54184.1"/>
    </source>
</evidence>
<sequence length="152" mass="16781">MTDSKLTRQLLPCNSSRPPAPPPRHRLIRDAIEAEELAVDWLRWVGFPDAARLGETAPQGIAGTAVRALALFDPLPATRDHLEALRRWAAAHDAEPVSFSFAGWTPDTFDLAAELSIPLVRFTFAGNIEPNNAAAQRLLPRSPSRDTDRKRP</sequence>
<organism evidence="2 3">
    <name type="scientific">Mycolicibacterium smegmatis (strain MKD8)</name>
    <name type="common">Mycobacterium smegmatis</name>
    <dbReference type="NCBI Taxonomy" id="1214915"/>
    <lineage>
        <taxon>Bacteria</taxon>
        <taxon>Bacillati</taxon>
        <taxon>Actinomycetota</taxon>
        <taxon>Actinomycetes</taxon>
        <taxon>Mycobacteriales</taxon>
        <taxon>Mycobacteriaceae</taxon>
        <taxon>Mycolicibacterium</taxon>
    </lineage>
</organism>
<reference evidence="2 3" key="1">
    <citation type="journal article" date="2013" name="Genome Announc.">
        <title>Draft genome sequence of MKD8, a conjugal recipient Mycobacterium smegmatis strain.</title>
        <authorList>
            <person name="Gray T.A."/>
            <person name="Palumbo M.J."/>
            <person name="Derbyshire K.M."/>
        </authorList>
    </citation>
    <scope>NUCLEOTIDE SEQUENCE [LARGE SCALE GENOMIC DNA]</scope>
    <source>
        <strain evidence="2 3">MKD8</strain>
    </source>
</reference>
<protein>
    <submittedName>
        <fullName evidence="2">Uncharacterized protein</fullName>
    </submittedName>
</protein>
<dbReference type="Proteomes" id="UP000011200">
    <property type="component" value="Chromosome"/>
</dbReference>
<name>A0A2U9PR26_MYCSE</name>
<proteinExistence type="predicted"/>
<dbReference type="RefSeq" id="WP_003894644.1">
    <property type="nucleotide sequence ID" value="NZ_CP027541.1"/>
</dbReference>
<accession>A0A2U9PR26</accession>
<evidence type="ECO:0000256" key="1">
    <source>
        <dbReference type="SAM" id="MobiDB-lite"/>
    </source>
</evidence>
<evidence type="ECO:0000313" key="3">
    <source>
        <dbReference type="Proteomes" id="UP000011200"/>
    </source>
</evidence>
<feature type="region of interest" description="Disordered" evidence="1">
    <location>
        <begin position="1"/>
        <end position="24"/>
    </location>
</feature>
<reference evidence="3" key="2">
    <citation type="submission" date="2018-03" db="EMBL/GenBank/DDBJ databases">
        <authorList>
            <person name="Derbyshire K."/>
            <person name="Gray T.A."/>
            <person name="Champion M."/>
        </authorList>
    </citation>
    <scope>NUCLEOTIDE SEQUENCE [LARGE SCALE GENOMIC DNA]</scope>
    <source>
        <strain evidence="3">MKD8</strain>
    </source>
</reference>